<dbReference type="InterPro" id="IPR036653">
    <property type="entry name" value="CinA-like_C"/>
</dbReference>
<protein>
    <submittedName>
        <fullName evidence="2">CinA family protein</fullName>
    </submittedName>
</protein>
<dbReference type="OrthoDB" id="305448at2157"/>
<dbReference type="GeneID" id="41328123"/>
<dbReference type="KEGG" id="psyt:DSAG12_00118"/>
<dbReference type="EMBL" id="CP042905">
    <property type="protein sequence ID" value="QEE14306.1"/>
    <property type="molecule type" value="Genomic_DNA"/>
</dbReference>
<dbReference type="AlphaFoldDB" id="A0A5B9D5N0"/>
<organism evidence="2 3">
    <name type="scientific">Promethearchaeum syntrophicum</name>
    <dbReference type="NCBI Taxonomy" id="2594042"/>
    <lineage>
        <taxon>Archaea</taxon>
        <taxon>Promethearchaeati</taxon>
        <taxon>Promethearchaeota</taxon>
        <taxon>Promethearchaeia</taxon>
        <taxon>Promethearchaeales</taxon>
        <taxon>Promethearchaeaceae</taxon>
        <taxon>Promethearchaeum</taxon>
    </lineage>
</organism>
<name>A0A5B9D5N0_9ARCH</name>
<dbReference type="InterPro" id="IPR008136">
    <property type="entry name" value="CinA_C"/>
</dbReference>
<gene>
    <name evidence="2" type="ORF">DSAG12_00118</name>
</gene>
<proteinExistence type="predicted"/>
<dbReference type="NCBIfam" id="TIGR00199">
    <property type="entry name" value="PncC_domain"/>
    <property type="match status" value="1"/>
</dbReference>
<dbReference type="Gene3D" id="3.90.950.20">
    <property type="entry name" value="CinA-like"/>
    <property type="match status" value="1"/>
</dbReference>
<evidence type="ECO:0000259" key="1">
    <source>
        <dbReference type="Pfam" id="PF02464"/>
    </source>
</evidence>
<evidence type="ECO:0000313" key="2">
    <source>
        <dbReference type="EMBL" id="QEE14306.1"/>
    </source>
</evidence>
<dbReference type="Pfam" id="PF02464">
    <property type="entry name" value="CinA"/>
    <property type="match status" value="1"/>
</dbReference>
<dbReference type="RefSeq" id="WP_147661265.1">
    <property type="nucleotide sequence ID" value="NZ_CP042905.2"/>
</dbReference>
<keyword evidence="3" id="KW-1185">Reference proteome</keyword>
<dbReference type="SUPFAM" id="SSF142433">
    <property type="entry name" value="CinA-like"/>
    <property type="match status" value="1"/>
</dbReference>
<evidence type="ECO:0000313" key="3">
    <source>
        <dbReference type="Proteomes" id="UP000321408"/>
    </source>
</evidence>
<accession>A0A5B9D5N0</accession>
<reference evidence="2 3" key="1">
    <citation type="journal article" date="2020" name="Nature">
        <title>Isolation of an archaeon at the prokaryote-eukaryote interface.</title>
        <authorList>
            <person name="Imachi H."/>
            <person name="Nobu M.K."/>
            <person name="Nakahara N."/>
            <person name="Morono Y."/>
            <person name="Ogawara M."/>
            <person name="Takaki Y."/>
            <person name="Takano Y."/>
            <person name="Uematsu K."/>
            <person name="Ikuta T."/>
            <person name="Ito M."/>
            <person name="Matsui Y."/>
            <person name="Miyazaki M."/>
            <person name="Murata K."/>
            <person name="Saito Y."/>
            <person name="Sakai S."/>
            <person name="Song C."/>
            <person name="Tasumi E."/>
            <person name="Yamanaka Y."/>
            <person name="Yamaguchi T."/>
            <person name="Kamagata Y."/>
            <person name="Tamaki H."/>
            <person name="Takai K."/>
        </authorList>
    </citation>
    <scope>NUCLEOTIDE SEQUENCE [LARGE SCALE GENOMIC DNA]</scope>
    <source>
        <strain evidence="2 3">MK-D1</strain>
    </source>
</reference>
<sequence length="164" mass="17747">MPFNIDKKISELAEIVLSELKMKELTLATAESATGGFLSHIITNIPGSSKNFLGGVVCYSAEAKNIFLDVDFDVINSFGAISTETTEALLNGVRNKLGSDMAVAITGVLGSKMEGKPSGLVYIGIGSRICNKVFDFQFHGSRLSIKKQTIRMSLKLLLEEIEKL</sequence>
<dbReference type="Proteomes" id="UP000321408">
    <property type="component" value="Chromosome"/>
</dbReference>
<reference evidence="2 3" key="2">
    <citation type="journal article" date="2024" name="Int. J. Syst. Evol. Microbiol.">
        <title>Promethearchaeum syntrophicum gen. nov., sp. nov., an anaerobic, obligately syntrophic archaeon, the first isolate of the lineage 'Asgard' archaea, and proposal of the new archaeal phylum Promethearchaeota phyl. nov. and kingdom Promethearchaeati regn. nov.</title>
        <authorList>
            <person name="Imachi H."/>
            <person name="Nobu M.K."/>
            <person name="Kato S."/>
            <person name="Takaki Y."/>
            <person name="Miyazaki M."/>
            <person name="Miyata M."/>
            <person name="Ogawara M."/>
            <person name="Saito Y."/>
            <person name="Sakai S."/>
            <person name="Tahara Y.O."/>
            <person name="Takano Y."/>
            <person name="Tasumi E."/>
            <person name="Uematsu K."/>
            <person name="Yoshimura T."/>
            <person name="Itoh T."/>
            <person name="Ohkuma M."/>
            <person name="Takai K."/>
        </authorList>
    </citation>
    <scope>NUCLEOTIDE SEQUENCE [LARGE SCALE GENOMIC DNA]</scope>
    <source>
        <strain evidence="2 3">MK-D1</strain>
    </source>
</reference>
<feature type="domain" description="CinA C-terminal" evidence="1">
    <location>
        <begin position="11"/>
        <end position="160"/>
    </location>
</feature>